<accession>A0A2U1NW59</accession>
<protein>
    <submittedName>
        <fullName evidence="1">Phospholipase-like protein</fullName>
    </submittedName>
</protein>
<dbReference type="AlphaFoldDB" id="A0A2U1NW59"/>
<dbReference type="OrthoDB" id="1930729at2759"/>
<organism evidence="1 2">
    <name type="scientific">Artemisia annua</name>
    <name type="common">Sweet wormwood</name>
    <dbReference type="NCBI Taxonomy" id="35608"/>
    <lineage>
        <taxon>Eukaryota</taxon>
        <taxon>Viridiplantae</taxon>
        <taxon>Streptophyta</taxon>
        <taxon>Embryophyta</taxon>
        <taxon>Tracheophyta</taxon>
        <taxon>Spermatophyta</taxon>
        <taxon>Magnoliopsida</taxon>
        <taxon>eudicotyledons</taxon>
        <taxon>Gunneridae</taxon>
        <taxon>Pentapetalae</taxon>
        <taxon>asterids</taxon>
        <taxon>campanulids</taxon>
        <taxon>Asterales</taxon>
        <taxon>Asteraceae</taxon>
        <taxon>Asteroideae</taxon>
        <taxon>Anthemideae</taxon>
        <taxon>Artemisiinae</taxon>
        <taxon>Artemisia</taxon>
    </lineage>
</organism>
<name>A0A2U1NW59_ARTAN</name>
<dbReference type="InterPro" id="IPR038765">
    <property type="entry name" value="Papain-like_cys_pep_sf"/>
</dbReference>
<proteinExistence type="predicted"/>
<keyword evidence="2" id="KW-1185">Reference proteome</keyword>
<evidence type="ECO:0000313" key="1">
    <source>
        <dbReference type="EMBL" id="PWA77753.1"/>
    </source>
</evidence>
<dbReference type="EMBL" id="PKPP01002081">
    <property type="protein sequence ID" value="PWA77753.1"/>
    <property type="molecule type" value="Genomic_DNA"/>
</dbReference>
<dbReference type="SUPFAM" id="SSF54001">
    <property type="entry name" value="Cysteine proteinases"/>
    <property type="match status" value="1"/>
</dbReference>
<gene>
    <name evidence="1" type="ORF">CTI12_AA129880</name>
</gene>
<comment type="caution">
    <text evidence="1">The sequence shown here is derived from an EMBL/GenBank/DDBJ whole genome shotgun (WGS) entry which is preliminary data.</text>
</comment>
<reference evidence="1 2" key="1">
    <citation type="journal article" date="2018" name="Mol. Plant">
        <title>The genome of Artemisia annua provides insight into the evolution of Asteraceae family and artemisinin biosynthesis.</title>
        <authorList>
            <person name="Shen Q."/>
            <person name="Zhang L."/>
            <person name="Liao Z."/>
            <person name="Wang S."/>
            <person name="Yan T."/>
            <person name="Shi P."/>
            <person name="Liu M."/>
            <person name="Fu X."/>
            <person name="Pan Q."/>
            <person name="Wang Y."/>
            <person name="Lv Z."/>
            <person name="Lu X."/>
            <person name="Zhang F."/>
            <person name="Jiang W."/>
            <person name="Ma Y."/>
            <person name="Chen M."/>
            <person name="Hao X."/>
            <person name="Li L."/>
            <person name="Tang Y."/>
            <person name="Lv G."/>
            <person name="Zhou Y."/>
            <person name="Sun X."/>
            <person name="Brodelius P.E."/>
            <person name="Rose J.K.C."/>
            <person name="Tang K."/>
        </authorList>
    </citation>
    <scope>NUCLEOTIDE SEQUENCE [LARGE SCALE GENOMIC DNA]</scope>
    <source>
        <strain evidence="2">cv. Huhao1</strain>
        <tissue evidence="1">Leaf</tissue>
    </source>
</reference>
<sequence length="709" mass="82868">MKNALDLSRQTLFKATCFGPWLDLTYLDNEDRLVQYMLQKQVREYDDNYDLPMVYCVNGHSVVFGRHEFCLMTGFRFGILSFRKWRSGDIPFRDRVFPDKVGQYVKNIDLLSVIEDDDVFLNLSDVDAIRVCLLLTLEVIFMGKDLGSVIDDMLLRMVEYVDEWNAFSWGEYIWRQLYDSIRNVASKNRVGNSATLASTKSKDVPTYCLSGFVSAFKIWIIETSAKSQQWWTKDDRVIPRALSWSKHKAFGKFDNFDQLFDKESTPKLALTPTSTEADSQWYTESLEFFRWYTPRSPPVVKGGPYDDYWKKRASLKEKMSKVDSSVVVAQDVEVFALEAVVKDLVSRTLKLETIIQVLTSKRQKVVKDSNEKVYNGKREREPYSYKPGNQDNYPIKSDPEKDIGDDYCSQGNDFINMFQSPCIEVDSPNKDGLHNVSLGNLVNEEKQEDLSQPNEAKFESSPLKQLPHERYGPKKRRFENIIRSPFIEVKPAKVVSLDELKNRKNILDPTMVQMLSQVRPWIEVLDRPYANLDRIYVSYEIDRFLLMDGWPDCKFPWCGEITVDRTFWDSLIGLDDKRKGWLLDEHIDIWIAYMWHTRPDDRDWSMPEMRSFYLSMREALETRLPEVLKAADVFDQKGIDPVSYRIKFMNAEDVPRQGGLFDDCGVWVCILLFRLGNGRPLEFDNPTQAALAYRERLIKFYYKHKIHVP</sequence>
<dbReference type="PANTHER" id="PTHR48449:SF1">
    <property type="entry name" value="DUF1985 DOMAIN-CONTAINING PROTEIN"/>
    <property type="match status" value="1"/>
</dbReference>
<evidence type="ECO:0000313" key="2">
    <source>
        <dbReference type="Proteomes" id="UP000245207"/>
    </source>
</evidence>
<dbReference type="Proteomes" id="UP000245207">
    <property type="component" value="Unassembled WGS sequence"/>
</dbReference>
<dbReference type="PANTHER" id="PTHR48449">
    <property type="entry name" value="DUF1985 DOMAIN-CONTAINING PROTEIN"/>
    <property type="match status" value="1"/>
</dbReference>